<dbReference type="AlphaFoldDB" id="A0AB72WXD8"/>
<evidence type="ECO:0000256" key="3">
    <source>
        <dbReference type="ARBA" id="ARBA00022825"/>
    </source>
</evidence>
<protein>
    <submittedName>
        <fullName evidence="7">Microbial serine proteinase</fullName>
        <ecNumber evidence="7">3.4.21.-</ecNumber>
    </submittedName>
</protein>
<dbReference type="Proteomes" id="UP001189225">
    <property type="component" value="Unassembled WGS sequence"/>
</dbReference>
<keyword evidence="3 5" id="KW-0720">Serine protease</keyword>
<dbReference type="PANTHER" id="PTHR42884">
    <property type="entry name" value="PROPROTEIN CONVERTASE SUBTILISIN/KEXIN-RELATED"/>
    <property type="match status" value="1"/>
</dbReference>
<dbReference type="GO" id="GO:0016485">
    <property type="term" value="P:protein processing"/>
    <property type="evidence" value="ECO:0007669"/>
    <property type="project" value="TreeGrafter"/>
</dbReference>
<evidence type="ECO:0000313" key="7">
    <source>
        <dbReference type="EMBL" id="CAJ0737300.1"/>
    </source>
</evidence>
<dbReference type="PANTHER" id="PTHR42884:SF14">
    <property type="entry name" value="NEUROENDOCRINE CONVERTASE 1"/>
    <property type="match status" value="1"/>
</dbReference>
<keyword evidence="8" id="KW-1185">Reference proteome</keyword>
<dbReference type="Gene3D" id="3.40.50.200">
    <property type="entry name" value="Peptidase S8/S53 domain"/>
    <property type="match status" value="1"/>
</dbReference>
<feature type="active site" description="Charge relay system" evidence="4 5">
    <location>
        <position position="154"/>
    </location>
</feature>
<comment type="caution">
    <text evidence="7">The sequence shown here is derived from an EMBL/GenBank/DDBJ whole genome shotgun (WGS) entry which is preliminary data.</text>
</comment>
<dbReference type="EMBL" id="CATWHI010000001">
    <property type="protein sequence ID" value="CAJ0737300.1"/>
    <property type="molecule type" value="Genomic_DNA"/>
</dbReference>
<evidence type="ECO:0000256" key="5">
    <source>
        <dbReference type="PROSITE-ProRule" id="PRU01240"/>
    </source>
</evidence>
<organism evidence="7 8">
    <name type="scientific">Ralstonia edaphi</name>
    <dbReference type="NCBI Taxonomy" id="3058599"/>
    <lineage>
        <taxon>Bacteria</taxon>
        <taxon>Pseudomonadati</taxon>
        <taxon>Pseudomonadota</taxon>
        <taxon>Betaproteobacteria</taxon>
        <taxon>Burkholderiales</taxon>
        <taxon>Burkholderiaceae</taxon>
        <taxon>Ralstonia</taxon>
    </lineage>
</organism>
<evidence type="ECO:0000313" key="8">
    <source>
        <dbReference type="Proteomes" id="UP001189225"/>
    </source>
</evidence>
<evidence type="ECO:0000256" key="2">
    <source>
        <dbReference type="ARBA" id="ARBA00022801"/>
    </source>
</evidence>
<accession>A0AB72WXD8</accession>
<reference evidence="7 8" key="1">
    <citation type="submission" date="2023-07" db="EMBL/GenBank/DDBJ databases">
        <authorList>
            <person name="Peeters C."/>
        </authorList>
    </citation>
    <scope>NUCLEOTIDE SEQUENCE [LARGE SCALE GENOMIC DNA]</scope>
    <source>
        <strain evidence="7 8">R-16034</strain>
    </source>
</reference>
<dbReference type="SUPFAM" id="SSF52743">
    <property type="entry name" value="Subtilisin-like"/>
    <property type="match status" value="1"/>
</dbReference>
<dbReference type="InterPro" id="IPR036852">
    <property type="entry name" value="Peptidase_S8/S53_dom_sf"/>
</dbReference>
<dbReference type="GO" id="GO:0016020">
    <property type="term" value="C:membrane"/>
    <property type="evidence" value="ECO:0007669"/>
    <property type="project" value="TreeGrafter"/>
</dbReference>
<comment type="similarity">
    <text evidence="5">Belongs to the peptidase S8 family.</text>
</comment>
<sequence length="685" mass="70452">MCSRRARRTCPLFVEQVGAVRTFRTSHNTQHTTTKNGGLVKDITGKSLALTLFATVALAACGGGDSGSNTASNGGNTGGNTPPASTCAETGVDAKYACQTGSTEPLYAYQWALKQATSFFAAFGLVANGTTDIDVEDAHKAGIKGQGVNVLVLDDGIDVHNEDLFANANSDMTHNFDDGSNDPTPADIPANIKDAHGTNVAGIIAAAQNGKGVMGIAPRATLGGARFIGAANPDTTAAYGGADWSKNGHIINASYGANPQAPLEYDTSTSTQAAVRAFPNLRGGRGLVMLKASGNEYESINDGVNVPPRTCPTVGASAGMIGCETPANDPEALEPGVIVVGAANAQGIKSSYSNAGSVNWITGLGGEYGDGGKYGETGSGPKIFSTDLSGCARGYSRANPDDTNDFAIAGTTTNLKDNAKCDYSSMNGTSAATPTLSGVVALMLAANPNLTWRDVREILRATARKIDADYGSRNGRNARIDLLTGAATGDTSAALTDGATTARLDYGWQTNAAGYAYSTWYGFGLVDASAAVKMAKATVAYKPAALSVPDFAPAFANVNQLNYGAVQKLGQFNVSGTDKVDALQLRVSGSVCVGSVGFFVKSPSGTVSALSLPYNGYYNNGVDTVNKYGLGSYAFYGENAAGTWEVYAVSGVPTNACSTYQPQGGTHTVTLTTPLAVEYRVIAAK</sequence>
<name>A0AB72WXD8_9RALS</name>
<dbReference type="InterPro" id="IPR008979">
    <property type="entry name" value="Galactose-bd-like_sf"/>
</dbReference>
<feature type="active site" description="Charge relay system" evidence="4 5">
    <location>
        <position position="430"/>
    </location>
</feature>
<dbReference type="PROSITE" id="PS51892">
    <property type="entry name" value="SUBTILASE"/>
    <property type="match status" value="1"/>
</dbReference>
<evidence type="ECO:0000259" key="6">
    <source>
        <dbReference type="Pfam" id="PF00082"/>
    </source>
</evidence>
<dbReference type="EC" id="3.4.21.-" evidence="7"/>
<dbReference type="Pfam" id="PF00082">
    <property type="entry name" value="Peptidase_S8"/>
    <property type="match status" value="1"/>
</dbReference>
<evidence type="ECO:0000256" key="1">
    <source>
        <dbReference type="ARBA" id="ARBA00022670"/>
    </source>
</evidence>
<dbReference type="GO" id="GO:0004252">
    <property type="term" value="F:serine-type endopeptidase activity"/>
    <property type="evidence" value="ECO:0007669"/>
    <property type="project" value="UniProtKB-UniRule"/>
</dbReference>
<gene>
    <name evidence="7" type="primary">aspA</name>
    <name evidence="7" type="ORF">R16034_00673</name>
</gene>
<dbReference type="Gene3D" id="2.60.120.260">
    <property type="entry name" value="Galactose-binding domain-like"/>
    <property type="match status" value="1"/>
</dbReference>
<dbReference type="InterPro" id="IPR000209">
    <property type="entry name" value="Peptidase_S8/S53_dom"/>
</dbReference>
<dbReference type="InterPro" id="IPR015500">
    <property type="entry name" value="Peptidase_S8_subtilisin-rel"/>
</dbReference>
<dbReference type="PRINTS" id="PR00723">
    <property type="entry name" value="SUBTILISIN"/>
</dbReference>
<dbReference type="InterPro" id="IPR022398">
    <property type="entry name" value="Peptidase_S8_His-AS"/>
</dbReference>
<dbReference type="SUPFAM" id="SSF49785">
    <property type="entry name" value="Galactose-binding domain-like"/>
    <property type="match status" value="1"/>
</dbReference>
<keyword evidence="2 5" id="KW-0378">Hydrolase</keyword>
<proteinExistence type="inferred from homology"/>
<evidence type="ECO:0000256" key="4">
    <source>
        <dbReference type="PIRSR" id="PIRSR615500-1"/>
    </source>
</evidence>
<keyword evidence="1 5" id="KW-0645">Protease</keyword>
<feature type="active site" description="Charge relay system" evidence="4 5">
    <location>
        <position position="196"/>
    </location>
</feature>
<dbReference type="PROSITE" id="PS00137">
    <property type="entry name" value="SUBTILASE_HIS"/>
    <property type="match status" value="1"/>
</dbReference>
<feature type="domain" description="Peptidase S8/S53" evidence="6">
    <location>
        <begin position="145"/>
        <end position="465"/>
    </location>
</feature>